<gene>
    <name evidence="2" type="ORF">E2C01_029919</name>
</gene>
<evidence type="ECO:0000256" key="1">
    <source>
        <dbReference type="SAM" id="MobiDB-lite"/>
    </source>
</evidence>
<protein>
    <submittedName>
        <fullName evidence="2">Uncharacterized protein</fullName>
    </submittedName>
</protein>
<dbReference type="AlphaFoldDB" id="A0A5B7EPK7"/>
<dbReference type="EMBL" id="VSRR010003524">
    <property type="protein sequence ID" value="MPC36461.1"/>
    <property type="molecule type" value="Genomic_DNA"/>
</dbReference>
<evidence type="ECO:0000313" key="2">
    <source>
        <dbReference type="EMBL" id="MPC36461.1"/>
    </source>
</evidence>
<dbReference type="Proteomes" id="UP000324222">
    <property type="component" value="Unassembled WGS sequence"/>
</dbReference>
<organism evidence="2 3">
    <name type="scientific">Portunus trituberculatus</name>
    <name type="common">Swimming crab</name>
    <name type="synonym">Neptunus trituberculatus</name>
    <dbReference type="NCBI Taxonomy" id="210409"/>
    <lineage>
        <taxon>Eukaryota</taxon>
        <taxon>Metazoa</taxon>
        <taxon>Ecdysozoa</taxon>
        <taxon>Arthropoda</taxon>
        <taxon>Crustacea</taxon>
        <taxon>Multicrustacea</taxon>
        <taxon>Malacostraca</taxon>
        <taxon>Eumalacostraca</taxon>
        <taxon>Eucarida</taxon>
        <taxon>Decapoda</taxon>
        <taxon>Pleocyemata</taxon>
        <taxon>Brachyura</taxon>
        <taxon>Eubrachyura</taxon>
        <taxon>Portunoidea</taxon>
        <taxon>Portunidae</taxon>
        <taxon>Portuninae</taxon>
        <taxon>Portunus</taxon>
    </lineage>
</organism>
<accession>A0A5B7EPK7</accession>
<evidence type="ECO:0000313" key="3">
    <source>
        <dbReference type="Proteomes" id="UP000324222"/>
    </source>
</evidence>
<name>A0A5B7EPK7_PORTR</name>
<keyword evidence="3" id="KW-1185">Reference proteome</keyword>
<reference evidence="2 3" key="1">
    <citation type="submission" date="2019-05" db="EMBL/GenBank/DDBJ databases">
        <title>Another draft genome of Portunus trituberculatus and its Hox gene families provides insights of decapod evolution.</title>
        <authorList>
            <person name="Jeong J.-H."/>
            <person name="Song I."/>
            <person name="Kim S."/>
            <person name="Choi T."/>
            <person name="Kim D."/>
            <person name="Ryu S."/>
            <person name="Kim W."/>
        </authorList>
    </citation>
    <scope>NUCLEOTIDE SEQUENCE [LARGE SCALE GENOMIC DNA]</scope>
    <source>
        <tissue evidence="2">Muscle</tissue>
    </source>
</reference>
<sequence>MNTGSMAGEGQGEEHKRKRRVLPGDGRELISGYCTGRGNWTERRQGTKWQGKANGDEGKESVPITVCQSVTLDATLGRNSRRRERGGAGASRRIGCRRGVFSSAHNEQALVGTRAARSRRFPAVVDNPPEAKRSPGDESRPLWCRHGLRHSRHHAHHSKDGQQQCPHTHLREKETQFFITTARVCHCCHLTLEPLLMNVFVT</sequence>
<feature type="region of interest" description="Disordered" evidence="1">
    <location>
        <begin position="1"/>
        <end position="60"/>
    </location>
</feature>
<proteinExistence type="predicted"/>
<comment type="caution">
    <text evidence="2">The sequence shown here is derived from an EMBL/GenBank/DDBJ whole genome shotgun (WGS) entry which is preliminary data.</text>
</comment>